<dbReference type="Proteomes" id="UP000030377">
    <property type="component" value="Unassembled WGS sequence"/>
</dbReference>
<keyword evidence="1" id="KW-1133">Transmembrane helix</keyword>
<feature type="transmembrane region" description="Helical" evidence="1">
    <location>
        <begin position="6"/>
        <end position="30"/>
    </location>
</feature>
<gene>
    <name evidence="2" type="ORF">MA20_31780</name>
</gene>
<accession>A0A0A3XN14</accession>
<evidence type="ECO:0000313" key="2">
    <source>
        <dbReference type="EMBL" id="KGT75780.1"/>
    </source>
</evidence>
<sequence length="114" mass="12756">MVNFDLTINLGTILEIGVLLVGGVTTLTTLRNTVKTIKDDQKSFKAETKGQFDGIQAELKKLGDVLIGMARFDERITNLDKRVTAHGRQIDDMRRGRGFIRGAEDERQTVDGEY</sequence>
<keyword evidence="1" id="KW-0812">Transmembrane</keyword>
<organism evidence="2 3">
    <name type="scientific">Bradyrhizobium japonicum</name>
    <dbReference type="NCBI Taxonomy" id="375"/>
    <lineage>
        <taxon>Bacteria</taxon>
        <taxon>Pseudomonadati</taxon>
        <taxon>Pseudomonadota</taxon>
        <taxon>Alphaproteobacteria</taxon>
        <taxon>Hyphomicrobiales</taxon>
        <taxon>Nitrobacteraceae</taxon>
        <taxon>Bradyrhizobium</taxon>
    </lineage>
</organism>
<proteinExistence type="predicted"/>
<reference evidence="2 3" key="1">
    <citation type="submission" date="2014-09" db="EMBL/GenBank/DDBJ databases">
        <title>Draft genome of Bradyrhizobium japonicum Is-34.</title>
        <authorList>
            <person name="Tsurumaru H."/>
            <person name="Yamakawa T."/>
            <person name="Hashimoto S."/>
            <person name="Okizaki K."/>
            <person name="Kanesaki Y."/>
            <person name="Yoshikawa H."/>
            <person name="Yajima S."/>
        </authorList>
    </citation>
    <scope>NUCLEOTIDE SEQUENCE [LARGE SCALE GENOMIC DNA]</scope>
    <source>
        <strain evidence="2 3">Is-34</strain>
    </source>
</reference>
<keyword evidence="1" id="KW-0472">Membrane</keyword>
<dbReference type="AlphaFoldDB" id="A0A0A3XN14"/>
<protein>
    <submittedName>
        <fullName evidence="2">Uncharacterized protein</fullName>
    </submittedName>
</protein>
<evidence type="ECO:0000256" key="1">
    <source>
        <dbReference type="SAM" id="Phobius"/>
    </source>
</evidence>
<comment type="caution">
    <text evidence="2">The sequence shown here is derived from an EMBL/GenBank/DDBJ whole genome shotgun (WGS) entry which is preliminary data.</text>
</comment>
<dbReference type="EMBL" id="JRPN01000024">
    <property type="protein sequence ID" value="KGT75780.1"/>
    <property type="molecule type" value="Genomic_DNA"/>
</dbReference>
<evidence type="ECO:0000313" key="3">
    <source>
        <dbReference type="Proteomes" id="UP000030377"/>
    </source>
</evidence>
<name>A0A0A3XN14_BRAJP</name>